<dbReference type="Proteomes" id="UP001189429">
    <property type="component" value="Unassembled WGS sequence"/>
</dbReference>
<evidence type="ECO:0000313" key="2">
    <source>
        <dbReference type="EMBL" id="CAK0793917.1"/>
    </source>
</evidence>
<feature type="compositionally biased region" description="Basic residues" evidence="1">
    <location>
        <begin position="196"/>
        <end position="206"/>
    </location>
</feature>
<protein>
    <submittedName>
        <fullName evidence="2">Uncharacterized protein</fullName>
    </submittedName>
</protein>
<proteinExistence type="predicted"/>
<feature type="region of interest" description="Disordered" evidence="1">
    <location>
        <begin position="173"/>
        <end position="220"/>
    </location>
</feature>
<sequence length="277" mass="29376">MQVPLRLADPMMHFGLVIRLSSSKSWRQQPVLSGLERVLRERFVQPRGGSEWHVADELSRNTTTDSVVLPRPPGLEHLGPRPGRPPPARQIAARTGDGQAWAGTACGAASPVHAVVRAGGRAAAADAVWADGCCSAGQGGGRVLAASGVRASLNSRPRSTQAKPSVDLCELAEAEGSEPRGSGGSSDARTSDRQRPGRSRARKMEKRAKLDPRRGVKRQGPLIVTEGREAPTKVSAFDDSLLCGAPYLYFVPQRGVPGAPSSSSWPAALEARRTRAC</sequence>
<evidence type="ECO:0000256" key="1">
    <source>
        <dbReference type="SAM" id="MobiDB-lite"/>
    </source>
</evidence>
<name>A0ABN9PQR3_9DINO</name>
<dbReference type="EMBL" id="CAUYUJ010001052">
    <property type="protein sequence ID" value="CAK0793917.1"/>
    <property type="molecule type" value="Genomic_DNA"/>
</dbReference>
<organism evidence="2 3">
    <name type="scientific">Prorocentrum cordatum</name>
    <dbReference type="NCBI Taxonomy" id="2364126"/>
    <lineage>
        <taxon>Eukaryota</taxon>
        <taxon>Sar</taxon>
        <taxon>Alveolata</taxon>
        <taxon>Dinophyceae</taxon>
        <taxon>Prorocentrales</taxon>
        <taxon>Prorocentraceae</taxon>
        <taxon>Prorocentrum</taxon>
    </lineage>
</organism>
<feature type="compositionally biased region" description="Low complexity" evidence="1">
    <location>
        <begin position="257"/>
        <end position="268"/>
    </location>
</feature>
<feature type="region of interest" description="Disordered" evidence="1">
    <location>
        <begin position="257"/>
        <end position="277"/>
    </location>
</feature>
<keyword evidence="3" id="KW-1185">Reference proteome</keyword>
<comment type="caution">
    <text evidence="2">The sequence shown here is derived from an EMBL/GenBank/DDBJ whole genome shotgun (WGS) entry which is preliminary data.</text>
</comment>
<feature type="region of interest" description="Disordered" evidence="1">
    <location>
        <begin position="71"/>
        <end position="91"/>
    </location>
</feature>
<reference evidence="2" key="1">
    <citation type="submission" date="2023-10" db="EMBL/GenBank/DDBJ databases">
        <authorList>
            <person name="Chen Y."/>
            <person name="Shah S."/>
            <person name="Dougan E. K."/>
            <person name="Thang M."/>
            <person name="Chan C."/>
        </authorList>
    </citation>
    <scope>NUCLEOTIDE SEQUENCE [LARGE SCALE GENOMIC DNA]</scope>
</reference>
<accession>A0ABN9PQR3</accession>
<evidence type="ECO:0000313" key="3">
    <source>
        <dbReference type="Proteomes" id="UP001189429"/>
    </source>
</evidence>
<gene>
    <name evidence="2" type="ORF">PCOR1329_LOCUS4060</name>
</gene>